<sequence length="379" mass="41648">MSDVFDEFHARPRTPNEAKRTERARLRRRRRITTALITFILVIFLSAAAVVVISKLSGVEKHVSDYEGTGTGTVQITIPESATGTEMARILTEEGVIASEKPFITAFTEDPRSTGIQPGVYNLRKEMSSNAALLALLDPANLASVRVTIPEAWTKSQVAARLVNLMEYSEADVEAAMADTQALGLPKVAGGNVEGWLAPATYSFAPDTTPREALAQMVSKQIDTLKQLKVPEDQWEEVLTKASIVEREAIAQSDYAKVARVIENRLVDHTGEVLGRLQMDSTVLYGVGKTGGIPTSADLANDNPYNTYKNEGLPPSPIGVPRPEAITAVMHPEPGDWLYFTTVNLETGETKFTASYEEQQQFKAELDAWIKEHPDYLKK</sequence>
<dbReference type="GO" id="GO:0008932">
    <property type="term" value="F:lytic endotransglycosylase activity"/>
    <property type="evidence" value="ECO:0007669"/>
    <property type="project" value="UniProtKB-UniRule"/>
</dbReference>
<evidence type="ECO:0000313" key="9">
    <source>
        <dbReference type="EMBL" id="MDY5153143.1"/>
    </source>
</evidence>
<evidence type="ECO:0000256" key="1">
    <source>
        <dbReference type="ARBA" id="ARBA00022475"/>
    </source>
</evidence>
<evidence type="ECO:0000313" key="13">
    <source>
        <dbReference type="Proteomes" id="UP000269974"/>
    </source>
</evidence>
<evidence type="ECO:0000256" key="6">
    <source>
        <dbReference type="ARBA" id="ARBA00023316"/>
    </source>
</evidence>
<evidence type="ECO:0000313" key="12">
    <source>
        <dbReference type="Proteomes" id="UP000182744"/>
    </source>
</evidence>
<dbReference type="GO" id="GO:0071555">
    <property type="term" value="P:cell wall organization"/>
    <property type="evidence" value="ECO:0007669"/>
    <property type="project" value="UniProtKB-KW"/>
</dbReference>
<keyword evidence="5 7" id="KW-0456">Lyase</keyword>
<dbReference type="Proteomes" id="UP001273799">
    <property type="component" value="Unassembled WGS sequence"/>
</dbReference>
<evidence type="ECO:0000256" key="2">
    <source>
        <dbReference type="ARBA" id="ARBA00022692"/>
    </source>
</evidence>
<keyword evidence="12" id="KW-1185">Reference proteome</keyword>
<dbReference type="EMBL" id="FNAU01000006">
    <property type="protein sequence ID" value="SDE33753.1"/>
    <property type="molecule type" value="Genomic_DNA"/>
</dbReference>
<dbReference type="NCBIfam" id="TIGR00247">
    <property type="entry name" value="endolytic transglycosylase MltG"/>
    <property type="match status" value="1"/>
</dbReference>
<dbReference type="EMBL" id="UYIO01000001">
    <property type="protein sequence ID" value="VDG76427.1"/>
    <property type="molecule type" value="Genomic_DNA"/>
</dbReference>
<dbReference type="Gene3D" id="3.30.1490.480">
    <property type="entry name" value="Endolytic murein transglycosylase"/>
    <property type="match status" value="1"/>
</dbReference>
<dbReference type="GO" id="GO:0005886">
    <property type="term" value="C:plasma membrane"/>
    <property type="evidence" value="ECO:0007669"/>
    <property type="project" value="UniProtKB-SubCell"/>
</dbReference>
<dbReference type="EMBL" id="JAWNFU010000002">
    <property type="protein sequence ID" value="MDY5153143.1"/>
    <property type="molecule type" value="Genomic_DNA"/>
</dbReference>
<keyword evidence="6 7" id="KW-0961">Cell wall biogenesis/degradation</keyword>
<dbReference type="Proteomes" id="UP000182744">
    <property type="component" value="Unassembled WGS sequence"/>
</dbReference>
<comment type="similarity">
    <text evidence="7">Belongs to the transglycosylase MltG family.</text>
</comment>
<dbReference type="PATRIC" id="fig|1657.3.peg.370"/>
<keyword evidence="3 7" id="KW-1133">Transmembrane helix</keyword>
<keyword evidence="4 7" id="KW-0472">Membrane</keyword>
<name>A0A0K9EU21_9ACTO</name>
<accession>A0A0K9EU21</accession>
<dbReference type="Pfam" id="PF02618">
    <property type="entry name" value="YceG"/>
    <property type="match status" value="1"/>
</dbReference>
<dbReference type="PANTHER" id="PTHR30518:SF2">
    <property type="entry name" value="ENDOLYTIC MUREIN TRANSGLYCOSYLASE"/>
    <property type="match status" value="1"/>
</dbReference>
<evidence type="ECO:0000256" key="5">
    <source>
        <dbReference type="ARBA" id="ARBA00023239"/>
    </source>
</evidence>
<dbReference type="RefSeq" id="WP_049619181.1">
    <property type="nucleotide sequence ID" value="NZ_FNAU01000006.1"/>
</dbReference>
<evidence type="ECO:0000256" key="8">
    <source>
        <dbReference type="SAM" id="MobiDB-lite"/>
    </source>
</evidence>
<reference evidence="9" key="4">
    <citation type="submission" date="2023-10" db="EMBL/GenBank/DDBJ databases">
        <title>Whole Genome based description of the genera Actinobaculum and Actinotignum reveals a complex phylogenetic relationship within the species included in the genus Actinotignum.</title>
        <authorList>
            <person name="Jensen C.S."/>
            <person name="Dargis R."/>
            <person name="Kemp M."/>
            <person name="Christensen J.J."/>
        </authorList>
    </citation>
    <scope>NUCLEOTIDE SEQUENCE</scope>
    <source>
        <strain evidence="9">Actinobaculum_suis_CCUG19206T</strain>
    </source>
</reference>
<dbReference type="InterPro" id="IPR003770">
    <property type="entry name" value="MLTG-like"/>
</dbReference>
<dbReference type="EC" id="4.2.2.29" evidence="7"/>
<feature type="region of interest" description="Disordered" evidence="8">
    <location>
        <begin position="1"/>
        <end position="22"/>
    </location>
</feature>
<dbReference type="OrthoDB" id="9814591at2"/>
<dbReference type="HAMAP" id="MF_02065">
    <property type="entry name" value="MltG"/>
    <property type="match status" value="1"/>
</dbReference>
<evidence type="ECO:0000256" key="4">
    <source>
        <dbReference type="ARBA" id="ARBA00023136"/>
    </source>
</evidence>
<reference evidence="10" key="1">
    <citation type="submission" date="2016-10" db="EMBL/GenBank/DDBJ databases">
        <authorList>
            <person name="Varghese N."/>
            <person name="Submissions S."/>
        </authorList>
    </citation>
    <scope>NUCLEOTIDE SEQUENCE</scope>
    <source>
        <strain evidence="10">DSM 20639</strain>
    </source>
</reference>
<evidence type="ECO:0000256" key="3">
    <source>
        <dbReference type="ARBA" id="ARBA00022989"/>
    </source>
</evidence>
<evidence type="ECO:0000313" key="10">
    <source>
        <dbReference type="EMBL" id="SDE33753.1"/>
    </source>
</evidence>
<feature type="site" description="Important for catalytic activity" evidence="7">
    <location>
        <position position="248"/>
    </location>
</feature>
<comment type="function">
    <text evidence="7">Functions as a peptidoglycan terminase that cleaves nascent peptidoglycan strands endolytically to terminate their elongation.</text>
</comment>
<reference evidence="12" key="2">
    <citation type="submission" date="2016-10" db="EMBL/GenBank/DDBJ databases">
        <authorList>
            <person name="Varghese N."/>
        </authorList>
    </citation>
    <scope>NUCLEOTIDE SEQUENCE [LARGE SCALE GENOMIC DNA]</scope>
    <source>
        <strain evidence="12">DSM 20639</strain>
    </source>
</reference>
<feature type="transmembrane region" description="Helical" evidence="7">
    <location>
        <begin position="32"/>
        <end position="53"/>
    </location>
</feature>
<protein>
    <recommendedName>
        <fullName evidence="7">Endolytic murein transglycosylase</fullName>
        <ecNumber evidence="7">4.2.2.29</ecNumber>
    </recommendedName>
    <alternativeName>
        <fullName evidence="7">Peptidoglycan lytic transglycosylase</fullName>
    </alternativeName>
    <alternativeName>
        <fullName evidence="7">Peptidoglycan polymerization terminase</fullName>
    </alternativeName>
</protein>
<organism evidence="11 13">
    <name type="scientific">Actinobaculum suis</name>
    <dbReference type="NCBI Taxonomy" id="1657"/>
    <lineage>
        <taxon>Bacteria</taxon>
        <taxon>Bacillati</taxon>
        <taxon>Actinomycetota</taxon>
        <taxon>Actinomycetes</taxon>
        <taxon>Actinomycetales</taxon>
        <taxon>Actinomycetaceae</taxon>
        <taxon>Actinobaculum</taxon>
    </lineage>
</organism>
<comment type="catalytic activity">
    <reaction evidence="7">
        <text>a peptidoglycan chain = a peptidoglycan chain with N-acetyl-1,6-anhydromuramyl-[peptide] at the reducing end + a peptidoglycan chain with N-acetylglucosamine at the non-reducing end.</text>
        <dbReference type="EC" id="4.2.2.29"/>
    </reaction>
</comment>
<dbReference type="GO" id="GO:0009252">
    <property type="term" value="P:peptidoglycan biosynthetic process"/>
    <property type="evidence" value="ECO:0007669"/>
    <property type="project" value="UniProtKB-UniRule"/>
</dbReference>
<dbReference type="PANTHER" id="PTHR30518">
    <property type="entry name" value="ENDOLYTIC MUREIN TRANSGLYCOSYLASE"/>
    <property type="match status" value="1"/>
</dbReference>
<comment type="subcellular location">
    <subcellularLocation>
        <location evidence="7">Cell membrane</location>
        <topology evidence="7">Single-pass membrane protein</topology>
    </subcellularLocation>
</comment>
<dbReference type="STRING" id="1657.ACU20_08090"/>
<proteinExistence type="inferred from homology"/>
<keyword evidence="2 7" id="KW-0812">Transmembrane</keyword>
<evidence type="ECO:0000256" key="7">
    <source>
        <dbReference type="HAMAP-Rule" id="MF_02065"/>
    </source>
</evidence>
<gene>
    <name evidence="11" type="primary">yrrL</name>
    <name evidence="7 9" type="synonym">mltG</name>
    <name evidence="11" type="ORF">NCTC10327_01068</name>
    <name evidence="9" type="ORF">R6G71_03640</name>
    <name evidence="10" type="ORF">SAMN05421878_10689</name>
</gene>
<reference evidence="11 13" key="3">
    <citation type="submission" date="2018-11" db="EMBL/GenBank/DDBJ databases">
        <authorList>
            <consortium name="Pathogen Informatics"/>
        </authorList>
    </citation>
    <scope>NUCLEOTIDE SEQUENCE [LARGE SCALE GENOMIC DNA]</scope>
    <source>
        <strain evidence="11 13">NCTC10327</strain>
    </source>
</reference>
<evidence type="ECO:0000313" key="11">
    <source>
        <dbReference type="EMBL" id="VDG76427.1"/>
    </source>
</evidence>
<dbReference type="Proteomes" id="UP000269974">
    <property type="component" value="Unassembled WGS sequence"/>
</dbReference>
<dbReference type="AlphaFoldDB" id="A0A0K9EU21"/>
<keyword evidence="1 7" id="KW-1003">Cell membrane</keyword>